<evidence type="ECO:0000256" key="1">
    <source>
        <dbReference type="ARBA" id="ARBA00009737"/>
    </source>
</evidence>
<name>A0A6N2M8U3_SALVM</name>
<evidence type="ECO:0000313" key="2">
    <source>
        <dbReference type="EMBL" id="VFU50578.1"/>
    </source>
</evidence>
<reference evidence="2" key="1">
    <citation type="submission" date="2019-03" db="EMBL/GenBank/DDBJ databases">
        <authorList>
            <person name="Mank J."/>
            <person name="Almeida P."/>
        </authorList>
    </citation>
    <scope>NUCLEOTIDE SEQUENCE</scope>
    <source>
        <strain evidence="2">78183</strain>
    </source>
</reference>
<protein>
    <submittedName>
        <fullName evidence="2">Uncharacterized protein</fullName>
    </submittedName>
</protein>
<accession>A0A6N2M8U3</accession>
<gene>
    <name evidence="2" type="ORF">SVIM_LOCUS337502</name>
</gene>
<dbReference type="InterPro" id="IPR008802">
    <property type="entry name" value="REF"/>
</dbReference>
<dbReference type="PANTHER" id="PTHR33732:SF3">
    <property type="entry name" value="OS07G0671800 PROTEIN"/>
    <property type="match status" value="1"/>
</dbReference>
<organism evidence="2">
    <name type="scientific">Salix viminalis</name>
    <name type="common">Common osier</name>
    <name type="synonym">Basket willow</name>
    <dbReference type="NCBI Taxonomy" id="40686"/>
    <lineage>
        <taxon>Eukaryota</taxon>
        <taxon>Viridiplantae</taxon>
        <taxon>Streptophyta</taxon>
        <taxon>Embryophyta</taxon>
        <taxon>Tracheophyta</taxon>
        <taxon>Spermatophyta</taxon>
        <taxon>Magnoliopsida</taxon>
        <taxon>eudicotyledons</taxon>
        <taxon>Gunneridae</taxon>
        <taxon>Pentapetalae</taxon>
        <taxon>rosids</taxon>
        <taxon>fabids</taxon>
        <taxon>Malpighiales</taxon>
        <taxon>Salicaceae</taxon>
        <taxon>Saliceae</taxon>
        <taxon>Salix</taxon>
    </lineage>
</organism>
<dbReference type="EMBL" id="CAADRP010001730">
    <property type="protein sequence ID" value="VFU50578.1"/>
    <property type="molecule type" value="Genomic_DNA"/>
</dbReference>
<dbReference type="AlphaFoldDB" id="A0A6N2M8U3"/>
<proteinExistence type="inferred from homology"/>
<comment type="similarity">
    <text evidence="1">Belongs to the REF/SRPP family.</text>
</comment>
<dbReference type="Pfam" id="PF05755">
    <property type="entry name" value="REF"/>
    <property type="match status" value="1"/>
</dbReference>
<sequence>MPLLSDHCTAHFPHVSIRAHVLTPLTCSDSTYKIKPPPIVPFLLNLVHEPQSLKQFIVFFLRTRSVGCPVKDTEEKLEYLDFVQVVAIYVVVCFSSVYRYAKENSGPPKPGVRTVEDTVRTVIGPVSDKFHDVPFQLLKFVDHKIDESLNELDRQVLSQVKWVSACEVQRTGVVDVAKNITKMMCSKYEPMAKELYCRYEPVVVFTAERGYTATLYLSLIPFERFTKVFDESVRESIVSTNEVVAH</sequence>
<dbReference type="PANTHER" id="PTHR33732">
    <property type="entry name" value="REF/SRPP-LIKE PROTEIN OS05G0151300/LOC_OS05G05940"/>
    <property type="match status" value="1"/>
</dbReference>